<dbReference type="HOGENOM" id="CLU_038944_3_2_7"/>
<reference evidence="9" key="1">
    <citation type="submission" date="2010-02" db="EMBL/GenBank/DDBJ databases">
        <title>Complete sequence of Desulfurivibrio alkaliphilus AHT2.</title>
        <authorList>
            <consortium name="US DOE Joint Genome Institute"/>
            <person name="Pitluck S."/>
            <person name="Chertkov O."/>
            <person name="Detter J.C."/>
            <person name="Han C."/>
            <person name="Tapia R."/>
            <person name="Larimer F."/>
            <person name="Land M."/>
            <person name="Hauser L."/>
            <person name="Kyrpides N."/>
            <person name="Mikhailova N."/>
            <person name="Sorokin D.Y."/>
            <person name="Muyzer G."/>
            <person name="Woyke T."/>
        </authorList>
    </citation>
    <scope>NUCLEOTIDE SEQUENCE [LARGE SCALE GENOMIC DNA]</scope>
    <source>
        <strain evidence="9">DSM 19089 / UNIQEM U267 / AHT2</strain>
    </source>
</reference>
<proteinExistence type="inferred from homology"/>
<keyword evidence="9" id="KW-1185">Reference proteome</keyword>
<dbReference type="InParanoid" id="D6Z1C7"/>
<feature type="transmembrane region" description="Helical" evidence="6">
    <location>
        <begin position="194"/>
        <end position="214"/>
    </location>
</feature>
<comment type="similarity">
    <text evidence="6">Belongs to the TVP38/TMEM64 family.</text>
</comment>
<accession>D6Z1C7</accession>
<comment type="subcellular location">
    <subcellularLocation>
        <location evidence="1 6">Cell membrane</location>
        <topology evidence="1 6">Multi-pass membrane protein</topology>
    </subcellularLocation>
</comment>
<evidence type="ECO:0000313" key="8">
    <source>
        <dbReference type="EMBL" id="ADH85382.1"/>
    </source>
</evidence>
<keyword evidence="4 6" id="KW-1133">Transmembrane helix</keyword>
<evidence type="ECO:0000256" key="3">
    <source>
        <dbReference type="ARBA" id="ARBA00022692"/>
    </source>
</evidence>
<dbReference type="OrthoDB" id="9779114at2"/>
<dbReference type="STRING" id="589865.DaAHT2_0678"/>
<dbReference type="AlphaFoldDB" id="D6Z1C7"/>
<dbReference type="PANTHER" id="PTHR12677:SF59">
    <property type="entry name" value="GOLGI APPARATUS MEMBRANE PROTEIN TVP38-RELATED"/>
    <property type="match status" value="1"/>
</dbReference>
<dbReference type="InterPro" id="IPR032816">
    <property type="entry name" value="VTT_dom"/>
</dbReference>
<evidence type="ECO:0000256" key="6">
    <source>
        <dbReference type="RuleBase" id="RU366058"/>
    </source>
</evidence>
<sequence>MKIRLLVAGLLAMIVAMGLYLLPARELAVEVMQWVEGLGFTGYVVFFLLYAFFTLLFLPGFILTVGAGAIFGLAGGFVAVSLGSTVGAALAFLLGRFLAREAVERKVAGNSKFAAIDAAVAQKGWKIVFLTRLSPVFPFNLINYAYGLTRIPFPHYVLASWIGMMPGTLLYVYAGSLAGNVARAALEETPSAGTWELAFQGLGLLATLTVTIYVTRLARQALQQAVPVEKQQ</sequence>
<feature type="transmembrane region" description="Helical" evidence="6">
    <location>
        <begin position="70"/>
        <end position="94"/>
    </location>
</feature>
<feature type="transmembrane region" description="Helical" evidence="6">
    <location>
        <begin position="38"/>
        <end position="58"/>
    </location>
</feature>
<feature type="transmembrane region" description="Helical" evidence="6">
    <location>
        <begin position="153"/>
        <end position="174"/>
    </location>
</feature>
<keyword evidence="2 6" id="KW-1003">Cell membrane</keyword>
<organism evidence="8 9">
    <name type="scientific">Desulfurivibrio alkaliphilus (strain DSM 19089 / UNIQEM U267 / AHT2)</name>
    <dbReference type="NCBI Taxonomy" id="589865"/>
    <lineage>
        <taxon>Bacteria</taxon>
        <taxon>Pseudomonadati</taxon>
        <taxon>Thermodesulfobacteriota</taxon>
        <taxon>Desulfobulbia</taxon>
        <taxon>Desulfobulbales</taxon>
        <taxon>Desulfobulbaceae</taxon>
        <taxon>Desulfurivibrio</taxon>
    </lineage>
</organism>
<protein>
    <recommendedName>
        <fullName evidence="6">TVP38/TMEM64 family membrane protein</fullName>
    </recommendedName>
</protein>
<dbReference type="Pfam" id="PF09335">
    <property type="entry name" value="VTT_dom"/>
    <property type="match status" value="1"/>
</dbReference>
<evidence type="ECO:0000313" key="9">
    <source>
        <dbReference type="Proteomes" id="UP000001508"/>
    </source>
</evidence>
<keyword evidence="5 6" id="KW-0472">Membrane</keyword>
<name>D6Z1C7_DESAT</name>
<evidence type="ECO:0000256" key="4">
    <source>
        <dbReference type="ARBA" id="ARBA00022989"/>
    </source>
</evidence>
<dbReference type="EMBL" id="CP001940">
    <property type="protein sequence ID" value="ADH85382.1"/>
    <property type="molecule type" value="Genomic_DNA"/>
</dbReference>
<evidence type="ECO:0000256" key="2">
    <source>
        <dbReference type="ARBA" id="ARBA00022475"/>
    </source>
</evidence>
<dbReference type="KEGG" id="dak:DaAHT2_0678"/>
<feature type="transmembrane region" description="Helical" evidence="6">
    <location>
        <begin position="127"/>
        <end position="146"/>
    </location>
</feature>
<dbReference type="RefSeq" id="WP_013162912.1">
    <property type="nucleotide sequence ID" value="NC_014216.1"/>
</dbReference>
<evidence type="ECO:0000256" key="5">
    <source>
        <dbReference type="ARBA" id="ARBA00023136"/>
    </source>
</evidence>
<evidence type="ECO:0000259" key="7">
    <source>
        <dbReference type="Pfam" id="PF09335"/>
    </source>
</evidence>
<evidence type="ECO:0000256" key="1">
    <source>
        <dbReference type="ARBA" id="ARBA00004651"/>
    </source>
</evidence>
<dbReference type="PANTHER" id="PTHR12677">
    <property type="entry name" value="GOLGI APPARATUS MEMBRANE PROTEIN TVP38-RELATED"/>
    <property type="match status" value="1"/>
</dbReference>
<gene>
    <name evidence="8" type="ordered locus">DaAHT2_0678</name>
</gene>
<dbReference type="GO" id="GO:0005886">
    <property type="term" value="C:plasma membrane"/>
    <property type="evidence" value="ECO:0007669"/>
    <property type="project" value="UniProtKB-SubCell"/>
</dbReference>
<dbReference type="FunCoup" id="D6Z1C7">
    <property type="interactions" value="133"/>
</dbReference>
<dbReference type="Proteomes" id="UP000001508">
    <property type="component" value="Chromosome"/>
</dbReference>
<keyword evidence="3 6" id="KW-0812">Transmembrane</keyword>
<dbReference type="eggNOG" id="COG0398">
    <property type="taxonomic scope" value="Bacteria"/>
</dbReference>
<dbReference type="InterPro" id="IPR015414">
    <property type="entry name" value="TMEM64"/>
</dbReference>
<feature type="domain" description="VTT" evidence="7">
    <location>
        <begin position="58"/>
        <end position="176"/>
    </location>
</feature>